<keyword evidence="13" id="KW-0732">Signal</keyword>
<sequence length="799" mass="88368">MPSKKKKDYAVLQTIMAGVSASAISLCLLGTSTYAQTSAPTETNTEPAEDAAIFGLEEITITAQRYARRVQDAPVSVTAMTADYMVKQRINTADDVIQFTPGATFVGFNKTQPEYSIRGISSRTEGSSLESAILTVIDDVPISKDILKNPAMFDMQRVEVLRGPQGTSFGRNASAGLVHLVTQRPTFDFSGRISAGAGSHERYETDGYINVPLSEKLAARVAYNFDTFDGYTESVSTGKGLDGQQNFSIRGSLLFHPTDRLSLYFKAEYNKDDDEAPVRRSRNCEIPQVIAGSDVALLDQFAPPGHPAWATTFFDPCDPWKTEISQGDFFIDREMVNLTGEIAWEIAEGYNITSVTGYVDGDVDQLQDAHGTPENVLFQRGVQAADIFTEEIRIDNHSTDSRLRWLAGFMYLSDDHDWFSENQFFQNGGAGRPDTRDTKFTTTQTDSIGIFGELSYDLTSKLNVTVGARWARDEKDGTIVHTAFGFGGPIAQIQGCNFDPPFQFTCGDAANPVGFSTPVVVNDTWKDLMGKASLEYQLNDDHMFYALFSQGYKAGGFQVEPPSAEAAEISFDEETSNNYEIGWRGSFGNRARLSVTAFLLDYNDLQLLQFRNTEQGFFQIITNAGGARTIGLEVEGTFLITPNLRLEIGGALQDPQLTTDVDITGDGIPDPTDGFRLDNAPIWTTTIAAEYAFDLEDGSVLTLRGDYRGRGDAWDDIINRELTQIGSDKPMRLRPNANIFGSRLSWESADNRWIASLWVQNLFEEEEILNVGPPQPNTVDRPSMFGRPRTWGANISYHF</sequence>
<evidence type="ECO:0000256" key="4">
    <source>
        <dbReference type="ARBA" id="ARBA00022496"/>
    </source>
</evidence>
<dbReference type="Pfam" id="PF07715">
    <property type="entry name" value="Plug"/>
    <property type="match status" value="1"/>
</dbReference>
<feature type="domain" description="TonB-dependent receptor-like beta-barrel" evidence="14">
    <location>
        <begin position="323"/>
        <end position="762"/>
    </location>
</feature>
<evidence type="ECO:0000256" key="7">
    <source>
        <dbReference type="ARBA" id="ARBA00023065"/>
    </source>
</evidence>
<keyword evidence="6" id="KW-0408">Iron</keyword>
<organism evidence="16 17">
    <name type="scientific">Iodidimonas muriae</name>
    <dbReference type="NCBI Taxonomy" id="261467"/>
    <lineage>
        <taxon>Bacteria</taxon>
        <taxon>Pseudomonadati</taxon>
        <taxon>Pseudomonadota</taxon>
        <taxon>Alphaproteobacteria</taxon>
        <taxon>Iodidimonadales</taxon>
        <taxon>Iodidimonadaceae</taxon>
        <taxon>Iodidimonas</taxon>
    </lineage>
</organism>
<reference evidence="17" key="1">
    <citation type="journal article" date="2019" name="Int. J. Syst. Evol. Microbiol.">
        <title>The Global Catalogue of Microorganisms (GCM) 10K type strain sequencing project: providing services to taxonomists for standard genome sequencing and annotation.</title>
        <authorList>
            <consortium name="The Broad Institute Genomics Platform"/>
            <consortium name="The Broad Institute Genome Sequencing Center for Infectious Disease"/>
            <person name="Wu L."/>
            <person name="Ma J."/>
        </authorList>
    </citation>
    <scope>NUCLEOTIDE SEQUENCE [LARGE SCALE GENOMIC DNA]</scope>
    <source>
        <strain evidence="17">JCM 17843</strain>
    </source>
</reference>
<keyword evidence="2 11" id="KW-0813">Transport</keyword>
<name>A0ABQ2LC39_9PROT</name>
<evidence type="ECO:0000256" key="11">
    <source>
        <dbReference type="PROSITE-ProRule" id="PRU01360"/>
    </source>
</evidence>
<evidence type="ECO:0000256" key="13">
    <source>
        <dbReference type="SAM" id="SignalP"/>
    </source>
</evidence>
<keyword evidence="4" id="KW-0410">Iron transport</keyword>
<evidence type="ECO:0000256" key="12">
    <source>
        <dbReference type="RuleBase" id="RU003357"/>
    </source>
</evidence>
<feature type="chain" id="PRO_5045590643" evidence="13">
    <location>
        <begin position="36"/>
        <end position="799"/>
    </location>
</feature>
<keyword evidence="8 12" id="KW-0798">TonB box</keyword>
<evidence type="ECO:0000256" key="8">
    <source>
        <dbReference type="ARBA" id="ARBA00023077"/>
    </source>
</evidence>
<keyword evidence="5 11" id="KW-0812">Transmembrane</keyword>
<dbReference type="InterPro" id="IPR036942">
    <property type="entry name" value="Beta-barrel_TonB_sf"/>
</dbReference>
<evidence type="ECO:0000256" key="10">
    <source>
        <dbReference type="ARBA" id="ARBA00023237"/>
    </source>
</evidence>
<dbReference type="Proteomes" id="UP000602381">
    <property type="component" value="Unassembled WGS sequence"/>
</dbReference>
<dbReference type="PANTHER" id="PTHR32552">
    <property type="entry name" value="FERRICHROME IRON RECEPTOR-RELATED"/>
    <property type="match status" value="1"/>
</dbReference>
<feature type="signal peptide" evidence="13">
    <location>
        <begin position="1"/>
        <end position="35"/>
    </location>
</feature>
<evidence type="ECO:0000256" key="5">
    <source>
        <dbReference type="ARBA" id="ARBA00022692"/>
    </source>
</evidence>
<dbReference type="SUPFAM" id="SSF56935">
    <property type="entry name" value="Porins"/>
    <property type="match status" value="1"/>
</dbReference>
<keyword evidence="17" id="KW-1185">Reference proteome</keyword>
<keyword evidence="10 11" id="KW-0998">Cell outer membrane</keyword>
<evidence type="ECO:0000259" key="14">
    <source>
        <dbReference type="Pfam" id="PF00593"/>
    </source>
</evidence>
<keyword evidence="16" id="KW-0675">Receptor</keyword>
<gene>
    <name evidence="16" type="ORF">GCM10007972_12400</name>
</gene>
<dbReference type="Gene3D" id="2.40.170.20">
    <property type="entry name" value="TonB-dependent receptor, beta-barrel domain"/>
    <property type="match status" value="1"/>
</dbReference>
<evidence type="ECO:0000256" key="9">
    <source>
        <dbReference type="ARBA" id="ARBA00023136"/>
    </source>
</evidence>
<evidence type="ECO:0000313" key="16">
    <source>
        <dbReference type="EMBL" id="GGO10091.1"/>
    </source>
</evidence>
<comment type="caution">
    <text evidence="16">The sequence shown here is derived from an EMBL/GenBank/DDBJ whole genome shotgun (WGS) entry which is preliminary data.</text>
</comment>
<dbReference type="EMBL" id="BMOV01000003">
    <property type="protein sequence ID" value="GGO10091.1"/>
    <property type="molecule type" value="Genomic_DNA"/>
</dbReference>
<keyword evidence="7" id="KW-0406">Ion transport</keyword>
<accession>A0ABQ2LC39</accession>
<feature type="domain" description="TonB-dependent receptor plug" evidence="15">
    <location>
        <begin position="70"/>
        <end position="176"/>
    </location>
</feature>
<proteinExistence type="inferred from homology"/>
<dbReference type="Pfam" id="PF00593">
    <property type="entry name" value="TonB_dep_Rec_b-barrel"/>
    <property type="match status" value="1"/>
</dbReference>
<dbReference type="InterPro" id="IPR012910">
    <property type="entry name" value="Plug_dom"/>
</dbReference>
<comment type="subcellular location">
    <subcellularLocation>
        <location evidence="1 11">Cell outer membrane</location>
        <topology evidence="1 11">Multi-pass membrane protein</topology>
    </subcellularLocation>
</comment>
<evidence type="ECO:0000256" key="1">
    <source>
        <dbReference type="ARBA" id="ARBA00004571"/>
    </source>
</evidence>
<evidence type="ECO:0000256" key="3">
    <source>
        <dbReference type="ARBA" id="ARBA00022452"/>
    </source>
</evidence>
<evidence type="ECO:0000259" key="15">
    <source>
        <dbReference type="Pfam" id="PF07715"/>
    </source>
</evidence>
<dbReference type="CDD" id="cd01347">
    <property type="entry name" value="ligand_gated_channel"/>
    <property type="match status" value="1"/>
</dbReference>
<dbReference type="PROSITE" id="PS52016">
    <property type="entry name" value="TONB_DEPENDENT_REC_3"/>
    <property type="match status" value="1"/>
</dbReference>
<evidence type="ECO:0000313" key="17">
    <source>
        <dbReference type="Proteomes" id="UP000602381"/>
    </source>
</evidence>
<comment type="similarity">
    <text evidence="11 12">Belongs to the TonB-dependent receptor family.</text>
</comment>
<keyword evidence="3 11" id="KW-1134">Transmembrane beta strand</keyword>
<evidence type="ECO:0000256" key="2">
    <source>
        <dbReference type="ARBA" id="ARBA00022448"/>
    </source>
</evidence>
<protein>
    <submittedName>
        <fullName evidence="16">TonB-dependent receptor</fullName>
    </submittedName>
</protein>
<dbReference type="InterPro" id="IPR000531">
    <property type="entry name" value="Beta-barrel_TonB"/>
</dbReference>
<dbReference type="InterPro" id="IPR039426">
    <property type="entry name" value="TonB-dep_rcpt-like"/>
</dbReference>
<keyword evidence="9 11" id="KW-0472">Membrane</keyword>
<evidence type="ECO:0000256" key="6">
    <source>
        <dbReference type="ARBA" id="ARBA00023004"/>
    </source>
</evidence>
<dbReference type="PANTHER" id="PTHR32552:SF81">
    <property type="entry name" value="TONB-DEPENDENT OUTER MEMBRANE RECEPTOR"/>
    <property type="match status" value="1"/>
</dbReference>